<name>A0A9Q1EEQ5_SYNKA</name>
<comment type="caution">
    <text evidence="1">The sequence shown here is derived from an EMBL/GenBank/DDBJ whole genome shotgun (WGS) entry which is preliminary data.</text>
</comment>
<protein>
    <submittedName>
        <fullName evidence="1">Uncharacterized protein</fullName>
    </submittedName>
</protein>
<keyword evidence="2" id="KW-1185">Reference proteome</keyword>
<reference evidence="1" key="1">
    <citation type="journal article" date="2023" name="Science">
        <title>Genome structures resolve the early diversification of teleost fishes.</title>
        <authorList>
            <person name="Parey E."/>
            <person name="Louis A."/>
            <person name="Montfort J."/>
            <person name="Bouchez O."/>
            <person name="Roques C."/>
            <person name="Iampietro C."/>
            <person name="Lluch J."/>
            <person name="Castinel A."/>
            <person name="Donnadieu C."/>
            <person name="Desvignes T."/>
            <person name="Floi Bucao C."/>
            <person name="Jouanno E."/>
            <person name="Wen M."/>
            <person name="Mejri S."/>
            <person name="Dirks R."/>
            <person name="Jansen H."/>
            <person name="Henkel C."/>
            <person name="Chen W.J."/>
            <person name="Zahm M."/>
            <person name="Cabau C."/>
            <person name="Klopp C."/>
            <person name="Thompson A.W."/>
            <person name="Robinson-Rechavi M."/>
            <person name="Braasch I."/>
            <person name="Lecointre G."/>
            <person name="Bobe J."/>
            <person name="Postlethwait J.H."/>
            <person name="Berthelot C."/>
            <person name="Roest Crollius H."/>
            <person name="Guiguen Y."/>
        </authorList>
    </citation>
    <scope>NUCLEOTIDE SEQUENCE</scope>
    <source>
        <strain evidence="1">WJC10195</strain>
    </source>
</reference>
<accession>A0A9Q1EEQ5</accession>
<dbReference type="AlphaFoldDB" id="A0A9Q1EEQ5"/>
<dbReference type="Proteomes" id="UP001152622">
    <property type="component" value="Chromosome 18"/>
</dbReference>
<gene>
    <name evidence="1" type="ORF">SKAU_G00364120</name>
</gene>
<sequence length="71" mass="7874">MPPLAVSFRLLKRRILEDTPRQHQKRPPQLGYFTSPVCSRVCLPQAAQKLNSALPADITGSRESCGVAGWQ</sequence>
<evidence type="ECO:0000313" key="2">
    <source>
        <dbReference type="Proteomes" id="UP001152622"/>
    </source>
</evidence>
<proteinExistence type="predicted"/>
<evidence type="ECO:0000313" key="1">
    <source>
        <dbReference type="EMBL" id="KAJ8337446.1"/>
    </source>
</evidence>
<organism evidence="1 2">
    <name type="scientific">Synaphobranchus kaupii</name>
    <name type="common">Kaup's arrowtooth eel</name>
    <dbReference type="NCBI Taxonomy" id="118154"/>
    <lineage>
        <taxon>Eukaryota</taxon>
        <taxon>Metazoa</taxon>
        <taxon>Chordata</taxon>
        <taxon>Craniata</taxon>
        <taxon>Vertebrata</taxon>
        <taxon>Euteleostomi</taxon>
        <taxon>Actinopterygii</taxon>
        <taxon>Neopterygii</taxon>
        <taxon>Teleostei</taxon>
        <taxon>Anguilliformes</taxon>
        <taxon>Synaphobranchidae</taxon>
        <taxon>Synaphobranchus</taxon>
    </lineage>
</organism>
<dbReference type="EMBL" id="JAINUF010000018">
    <property type="protein sequence ID" value="KAJ8337446.1"/>
    <property type="molecule type" value="Genomic_DNA"/>
</dbReference>